<feature type="region of interest" description="Disordered" evidence="1">
    <location>
        <begin position="139"/>
        <end position="170"/>
    </location>
</feature>
<feature type="compositionally biased region" description="Basic and acidic residues" evidence="1">
    <location>
        <begin position="416"/>
        <end position="431"/>
    </location>
</feature>
<sequence length="755" mass="78972">MTFSYRNGAGLGGREQKTPGEGHGAAPPWLCLHPEFVSTPWAGCGAQQGQGQGQEHSRDRDKDSGNSWGWVSSTSPGPALAPRGWPGPSPQVTQPSPSSSCPPAVPPVPLPCQGWQHLALPHHGSRCFSCRTRQSCSQGAMGNNLSVPEEAEDDNTCTVKSYQPLSESPESITNGSVVFVQTPPLAVNGEAAAGQQNTSVPPAEPGPGARAGGQSVGSAASRALPAARLRSPPFFPWAVPGRAEEPAVPPAPREAALDATPLNEAPSEGTEVPGAAVPHEGTIEGTHPKLGQDAELAGTPEGHDVAAPKGRQVTLLDRIFRLEKGKGRTQSDPQEGRQGLDVPDGSIAAGAPNRVLLGKELDECRQKELGQDSAGDQSPAAAAPARAEVEQDSAQAAAGQGSVMSFLRTLVSSSKAEAKSDSEDKGSRAEKGPGGQPGPKAAAESPSKGAKKKKAESPKKLGHSTFSKLFRHKAAKETQQTTNTKIPEQPPVTCVKADRNVPPSQEPPAKQNPKAPEPPAPPQGVTTDPPREATKDKDKGSATPLPLSKLFWKKNSSEEAEAVGSERAEAAPEAVPPDRDENKSAESAEPKPRAAESKTPKANLRKFFKLTLNATEKPLAPPESDPGGPRSKEGSKDKKSTLELGKQKGKEQPEPREQPAPDPDSIHNGGDAKEPSYKKTEKRQSLGGFFKGLGSKRMSDAEVQTDPVSILPAGKSNCQQTPEAEANSGVSLQVVTGRVCCSPVESSSKDPHEMC</sequence>
<feature type="compositionally biased region" description="Low complexity" evidence="1">
    <location>
        <begin position="90"/>
        <end position="102"/>
    </location>
</feature>
<dbReference type="PANTHER" id="PTHR15016:SF6">
    <property type="entry name" value="BREAST CARCINOMA-AMPLIFIED SEQUENCE 1"/>
    <property type="match status" value="1"/>
</dbReference>
<dbReference type="PANTHER" id="PTHR15016">
    <property type="entry name" value="BREAST CARCINOMA-AMPLIFIED SEQUENCE 1"/>
    <property type="match status" value="1"/>
</dbReference>
<evidence type="ECO:0000256" key="1">
    <source>
        <dbReference type="SAM" id="MobiDB-lite"/>
    </source>
</evidence>
<evidence type="ECO:0000313" key="3">
    <source>
        <dbReference type="Proteomes" id="UP000007754"/>
    </source>
</evidence>
<dbReference type="Ensembl" id="ENSTGUT00000024557.1">
    <property type="protein sequence ID" value="ENSTGUP00000027901.1"/>
    <property type="gene ID" value="ENSTGUG00000019321.1"/>
</dbReference>
<feature type="region of interest" description="Disordered" evidence="1">
    <location>
        <begin position="42"/>
        <end position="103"/>
    </location>
</feature>
<feature type="compositionally biased region" description="Basic and acidic residues" evidence="1">
    <location>
        <begin position="55"/>
        <end position="64"/>
    </location>
</feature>
<feature type="compositionally biased region" description="Low complexity" evidence="1">
    <location>
        <begin position="438"/>
        <end position="448"/>
    </location>
</feature>
<dbReference type="Proteomes" id="UP000007754">
    <property type="component" value="Chromosome 20"/>
</dbReference>
<feature type="compositionally biased region" description="Basic and acidic residues" evidence="1">
    <location>
        <begin position="357"/>
        <end position="370"/>
    </location>
</feature>
<feature type="compositionally biased region" description="Basic and acidic residues" evidence="1">
    <location>
        <begin position="670"/>
        <end position="684"/>
    </location>
</feature>
<feature type="compositionally biased region" description="Polar residues" evidence="1">
    <location>
        <begin position="156"/>
        <end position="170"/>
    </location>
</feature>
<reference evidence="2 3" key="1">
    <citation type="journal article" date="2010" name="Nature">
        <title>The genome of a songbird.</title>
        <authorList>
            <person name="Warren W.C."/>
            <person name="Clayton D.F."/>
            <person name="Ellegren H."/>
            <person name="Arnold A.P."/>
            <person name="Hillier L.W."/>
            <person name="Kunstner A."/>
            <person name="Searle S."/>
            <person name="White S."/>
            <person name="Vilella A.J."/>
            <person name="Fairley S."/>
            <person name="Heger A."/>
            <person name="Kong L."/>
            <person name="Ponting C.P."/>
            <person name="Jarvis E.D."/>
            <person name="Mello C.V."/>
            <person name="Minx P."/>
            <person name="Lovell P."/>
            <person name="Velho T.A."/>
            <person name="Ferris M."/>
            <person name="Balakrishnan C.N."/>
            <person name="Sinha S."/>
            <person name="Blatti C."/>
            <person name="London S.E."/>
            <person name="Li Y."/>
            <person name="Lin Y.C."/>
            <person name="George J."/>
            <person name="Sweedler J."/>
            <person name="Southey B."/>
            <person name="Gunaratne P."/>
            <person name="Watson M."/>
            <person name="Nam K."/>
            <person name="Backstrom N."/>
            <person name="Smeds L."/>
            <person name="Nabholz B."/>
            <person name="Itoh Y."/>
            <person name="Whitney O."/>
            <person name="Pfenning A.R."/>
            <person name="Howard J."/>
            <person name="Volker M."/>
            <person name="Skinner B.M."/>
            <person name="Griffin D.K."/>
            <person name="Ye L."/>
            <person name="McLaren W.M."/>
            <person name="Flicek P."/>
            <person name="Quesada V."/>
            <person name="Velasco G."/>
            <person name="Lopez-Otin C."/>
            <person name="Puente X.S."/>
            <person name="Olender T."/>
            <person name="Lancet D."/>
            <person name="Smit A.F."/>
            <person name="Hubley R."/>
            <person name="Konkel M.K."/>
            <person name="Walker J.A."/>
            <person name="Batzer M.A."/>
            <person name="Gu W."/>
            <person name="Pollock D.D."/>
            <person name="Chen L."/>
            <person name="Cheng Z."/>
            <person name="Eichler E.E."/>
            <person name="Stapley J."/>
            <person name="Slate J."/>
            <person name="Ekblom R."/>
            <person name="Birkhead T."/>
            <person name="Burke T."/>
            <person name="Burt D."/>
            <person name="Scharff C."/>
            <person name="Adam I."/>
            <person name="Richard H."/>
            <person name="Sultan M."/>
            <person name="Soldatov A."/>
            <person name="Lehrach H."/>
            <person name="Edwards S.V."/>
            <person name="Yang S.P."/>
            <person name="Li X."/>
            <person name="Graves T."/>
            <person name="Fulton L."/>
            <person name="Nelson J."/>
            <person name="Chinwalla A."/>
            <person name="Hou S."/>
            <person name="Mardis E.R."/>
            <person name="Wilson R.K."/>
        </authorList>
    </citation>
    <scope>NUCLEOTIDE SEQUENCE [LARGE SCALE GENOMIC DNA]</scope>
</reference>
<reference evidence="2" key="3">
    <citation type="submission" date="2025-09" db="UniProtKB">
        <authorList>
            <consortium name="Ensembl"/>
        </authorList>
    </citation>
    <scope>IDENTIFICATION</scope>
</reference>
<feature type="region of interest" description="Disordered" evidence="1">
    <location>
        <begin position="240"/>
        <end position="703"/>
    </location>
</feature>
<dbReference type="InterPro" id="IPR026115">
    <property type="entry name" value="NABC1"/>
</dbReference>
<dbReference type="OMA" id="SASVPHH"/>
<feature type="compositionally biased region" description="Basic and acidic residues" evidence="1">
    <location>
        <begin position="529"/>
        <end position="540"/>
    </location>
</feature>
<dbReference type="InParanoid" id="A0A674H026"/>
<dbReference type="GeneTree" id="ENSGT00390000003167"/>
<feature type="compositionally biased region" description="Basic and acidic residues" evidence="1">
    <location>
        <begin position="630"/>
        <end position="659"/>
    </location>
</feature>
<feature type="region of interest" description="Disordered" evidence="1">
    <location>
        <begin position="1"/>
        <end position="29"/>
    </location>
</feature>
<protein>
    <submittedName>
        <fullName evidence="2">Brain enriched myelin associated protein 1</fullName>
    </submittedName>
</protein>
<feature type="compositionally biased region" description="Polar residues" evidence="1">
    <location>
        <begin position="477"/>
        <end position="486"/>
    </location>
</feature>
<evidence type="ECO:0000313" key="2">
    <source>
        <dbReference type="Ensembl" id="ENSTGUP00000027901.1"/>
    </source>
</evidence>
<feature type="region of interest" description="Disordered" evidence="1">
    <location>
        <begin position="188"/>
        <end position="224"/>
    </location>
</feature>
<dbReference type="AlphaFoldDB" id="A0A674H026"/>
<organism evidence="2 3">
    <name type="scientific">Taeniopygia guttata</name>
    <name type="common">Zebra finch</name>
    <name type="synonym">Poephila guttata</name>
    <dbReference type="NCBI Taxonomy" id="59729"/>
    <lineage>
        <taxon>Eukaryota</taxon>
        <taxon>Metazoa</taxon>
        <taxon>Chordata</taxon>
        <taxon>Craniata</taxon>
        <taxon>Vertebrata</taxon>
        <taxon>Euteleostomi</taxon>
        <taxon>Archelosauria</taxon>
        <taxon>Archosauria</taxon>
        <taxon>Dinosauria</taxon>
        <taxon>Saurischia</taxon>
        <taxon>Theropoda</taxon>
        <taxon>Coelurosauria</taxon>
        <taxon>Aves</taxon>
        <taxon>Neognathae</taxon>
        <taxon>Neoaves</taxon>
        <taxon>Telluraves</taxon>
        <taxon>Australaves</taxon>
        <taxon>Passeriformes</taxon>
        <taxon>Passeroidea</taxon>
        <taxon>Estrildidae</taxon>
        <taxon>Estrildinae</taxon>
        <taxon>Taeniopygia</taxon>
    </lineage>
</organism>
<feature type="compositionally biased region" description="Low complexity" evidence="1">
    <location>
        <begin position="393"/>
        <end position="402"/>
    </location>
</feature>
<accession>A0A674H026</accession>
<name>A0A674H026_TAEGU</name>
<keyword evidence="3" id="KW-1185">Reference proteome</keyword>
<feature type="compositionally biased region" description="Low complexity" evidence="1">
    <location>
        <begin position="371"/>
        <end position="386"/>
    </location>
</feature>
<feature type="compositionally biased region" description="Polar residues" evidence="1">
    <location>
        <begin position="65"/>
        <end position="76"/>
    </location>
</feature>
<reference evidence="2" key="2">
    <citation type="submission" date="2025-08" db="UniProtKB">
        <authorList>
            <consortium name="Ensembl"/>
        </authorList>
    </citation>
    <scope>IDENTIFICATION</scope>
</reference>
<proteinExistence type="predicted"/>
<feature type="compositionally biased region" description="Basic and acidic residues" evidence="1">
    <location>
        <begin position="564"/>
        <end position="599"/>
    </location>
</feature>
<dbReference type="FunCoup" id="A0A674H026">
    <property type="interactions" value="11"/>
</dbReference>
<dbReference type="GO" id="GO:0042552">
    <property type="term" value="P:myelination"/>
    <property type="evidence" value="ECO:0007669"/>
    <property type="project" value="TreeGrafter"/>
</dbReference>